<organism evidence="2 3">
    <name type="scientific">Vreelandella populi</name>
    <dbReference type="NCBI Taxonomy" id="2498858"/>
    <lineage>
        <taxon>Bacteria</taxon>
        <taxon>Pseudomonadati</taxon>
        <taxon>Pseudomonadota</taxon>
        <taxon>Gammaproteobacteria</taxon>
        <taxon>Oceanospirillales</taxon>
        <taxon>Halomonadaceae</taxon>
        <taxon>Vreelandella</taxon>
    </lineage>
</organism>
<gene>
    <name evidence="2" type="ORF">ELY37_08170</name>
</gene>
<sequence>MFVKVGSQGTRLNFPSGGGAGYAATLVAILLLAGCATGERADSQTSMRGAAAEYCESIGGQTEVQETRLGSGRYCRLPGGQLENEWMLYRSERLDND</sequence>
<keyword evidence="3" id="KW-1185">Reference proteome</keyword>
<dbReference type="RefSeq" id="WP_126949368.1">
    <property type="nucleotide sequence ID" value="NZ_RZHD01000005.1"/>
</dbReference>
<keyword evidence="1" id="KW-0812">Transmembrane</keyword>
<keyword evidence="1" id="KW-0472">Membrane</keyword>
<feature type="transmembrane region" description="Helical" evidence="1">
    <location>
        <begin position="20"/>
        <end position="38"/>
    </location>
</feature>
<name>A0A433LB28_9GAMM</name>
<evidence type="ECO:0000313" key="2">
    <source>
        <dbReference type="EMBL" id="RUR45970.1"/>
    </source>
</evidence>
<dbReference type="AlphaFoldDB" id="A0A433LB28"/>
<dbReference type="EMBL" id="RZHD01000005">
    <property type="protein sequence ID" value="RUR45970.1"/>
    <property type="molecule type" value="Genomic_DNA"/>
</dbReference>
<dbReference type="OrthoDB" id="148878at2"/>
<evidence type="ECO:0000256" key="1">
    <source>
        <dbReference type="SAM" id="Phobius"/>
    </source>
</evidence>
<reference evidence="2 3" key="1">
    <citation type="submission" date="2018-12" db="EMBL/GenBank/DDBJ databases">
        <title>three novel Halomonas strain isolated from plants.</title>
        <authorList>
            <person name="Sun C."/>
        </authorList>
    </citation>
    <scope>NUCLEOTIDE SEQUENCE [LARGE SCALE GENOMIC DNA]</scope>
    <source>
        <strain evidence="2 3">RC</strain>
    </source>
</reference>
<dbReference type="PROSITE" id="PS51257">
    <property type="entry name" value="PROKAR_LIPOPROTEIN"/>
    <property type="match status" value="1"/>
</dbReference>
<dbReference type="Proteomes" id="UP000286912">
    <property type="component" value="Unassembled WGS sequence"/>
</dbReference>
<evidence type="ECO:0000313" key="3">
    <source>
        <dbReference type="Proteomes" id="UP000286912"/>
    </source>
</evidence>
<accession>A0A433LB28</accession>
<proteinExistence type="predicted"/>
<keyword evidence="1" id="KW-1133">Transmembrane helix</keyword>
<comment type="caution">
    <text evidence="2">The sequence shown here is derived from an EMBL/GenBank/DDBJ whole genome shotgun (WGS) entry which is preliminary data.</text>
</comment>
<dbReference type="Pfam" id="PF03891">
    <property type="entry name" value="DUF333"/>
    <property type="match status" value="1"/>
</dbReference>
<dbReference type="InterPro" id="IPR005590">
    <property type="entry name" value="DUF333"/>
</dbReference>
<protein>
    <submittedName>
        <fullName evidence="2">DUF333 domain-containing protein</fullName>
    </submittedName>
</protein>